<name>A0A5P8NZN2_9BACT</name>
<evidence type="ECO:0000313" key="3">
    <source>
        <dbReference type="Proteomes" id="UP000326944"/>
    </source>
</evidence>
<dbReference type="RefSeq" id="WP_152306763.1">
    <property type="nucleotide sequence ID" value="NZ_CP043617.1"/>
</dbReference>
<feature type="chain" id="PRO_5024842028" evidence="1">
    <location>
        <begin position="24"/>
        <end position="485"/>
    </location>
</feature>
<proteinExistence type="predicted"/>
<dbReference type="OrthoDB" id="5332765at2"/>
<sequence length="485" mass="54986">MNKSIKFITFIASAVCFASTVYADDDVSKYTLKTNYQLVFNKTPKSVDNFSDMFKNGMFYGRLRSNTFYFKWDKENSSQDSHTISGLGGSLLYKSANFSGFDFHTGLYFSKAFFDQNSSPVNRLKAGKDVFSRYDYTNTGNKSMAVLGEAYVSYKGFAKTDIKLGRQLVETFYTKSNDTKMIPNTFDAIVLESKAISDTNIKLAYLAKQKLRDHTQSHSVLMYADANAFSSLNPSWNGNDDSAMHKGLTYTALKAAGKDTDSPLIVFDFQNKSIDNLKVDAAFYTVPELLSEAMLELNYKVKLAGFSISPGVRYIKQFDDDAGKIGGAAYDGTTDGYKDPFSLDSQMIAARIVGTYDIYKLNIGYSKVFDEADLITPWRGFPTSGYTRSMARYNWMANTKSYRMELTMNSNKKGIYKDMFIQASILHTDADENKGKYDENYYYLGFVQNLEDMQDLQWRLRLGYADTKKTDADSLDARFEINYLF</sequence>
<protein>
    <submittedName>
        <fullName evidence="2">Outer membrane porin, OprD family</fullName>
    </submittedName>
</protein>
<feature type="signal peptide" evidence="1">
    <location>
        <begin position="1"/>
        <end position="23"/>
    </location>
</feature>
<dbReference type="Gene3D" id="2.40.160.10">
    <property type="entry name" value="Porin"/>
    <property type="match status" value="1"/>
</dbReference>
<dbReference type="InterPro" id="IPR023614">
    <property type="entry name" value="Porin_dom_sf"/>
</dbReference>
<dbReference type="EMBL" id="CP043617">
    <property type="protein sequence ID" value="QFR48820.1"/>
    <property type="molecule type" value="Genomic_DNA"/>
</dbReference>
<dbReference type="AlphaFoldDB" id="A0A5P8NZN2"/>
<evidence type="ECO:0000313" key="2">
    <source>
        <dbReference type="EMBL" id="QFR48820.1"/>
    </source>
</evidence>
<gene>
    <name evidence="2" type="ORF">FJR48_03420</name>
</gene>
<keyword evidence="3" id="KW-1185">Reference proteome</keyword>
<dbReference type="KEGG" id="sulg:FJR48_03420"/>
<accession>A0A5P8NZN2</accession>
<dbReference type="GO" id="GO:0016020">
    <property type="term" value="C:membrane"/>
    <property type="evidence" value="ECO:0007669"/>
    <property type="project" value="InterPro"/>
</dbReference>
<evidence type="ECO:0000256" key="1">
    <source>
        <dbReference type="SAM" id="SignalP"/>
    </source>
</evidence>
<organism evidence="2 3">
    <name type="scientific">Sulfurimonas lithotrophica</name>
    <dbReference type="NCBI Taxonomy" id="2590022"/>
    <lineage>
        <taxon>Bacteria</taxon>
        <taxon>Pseudomonadati</taxon>
        <taxon>Campylobacterota</taxon>
        <taxon>Epsilonproteobacteria</taxon>
        <taxon>Campylobacterales</taxon>
        <taxon>Sulfurimonadaceae</taxon>
        <taxon>Sulfurimonas</taxon>
    </lineage>
</organism>
<keyword evidence="1" id="KW-0732">Signal</keyword>
<dbReference type="Proteomes" id="UP000326944">
    <property type="component" value="Chromosome"/>
</dbReference>
<reference evidence="2 3" key="1">
    <citation type="submission" date="2019-09" db="EMBL/GenBank/DDBJ databases">
        <title>Sulfurimonas gotlandica sp. nov., a chemoautotrophic and psychrotolerant epsilonproteobacterium isolated from a pelagic redoxcline, and an emended description of the genus Sulfurimonas.</title>
        <authorList>
            <person name="Wang S."/>
            <person name="Jiang L."/>
            <person name="Shao S."/>
        </authorList>
    </citation>
    <scope>NUCLEOTIDE SEQUENCE [LARGE SCALE GENOMIC DNA]</scope>
    <source>
        <strain evidence="2 3">GYSZ_1</strain>
    </source>
</reference>